<name>E2Q456_STRCL</name>
<evidence type="ECO:0000256" key="4">
    <source>
        <dbReference type="ARBA" id="ARBA00023163"/>
    </source>
</evidence>
<dbReference type="PROSITE" id="PS50110">
    <property type="entry name" value="RESPONSE_REGULATORY"/>
    <property type="match status" value="1"/>
</dbReference>
<dbReference type="CDD" id="cd17535">
    <property type="entry name" value="REC_NarL-like"/>
    <property type="match status" value="1"/>
</dbReference>
<dbReference type="InterPro" id="IPR058245">
    <property type="entry name" value="NreC/VraR/RcsB-like_REC"/>
</dbReference>
<dbReference type="PANTHER" id="PTHR43214">
    <property type="entry name" value="TWO-COMPONENT RESPONSE REGULATOR"/>
    <property type="match status" value="1"/>
</dbReference>
<feature type="modified residue" description="4-aspartylphosphate" evidence="5">
    <location>
        <position position="185"/>
    </location>
</feature>
<dbReference type="PROSITE" id="PS50043">
    <property type="entry name" value="HTH_LUXR_2"/>
    <property type="match status" value="1"/>
</dbReference>
<proteinExistence type="predicted"/>
<dbReference type="EMBL" id="CM000913">
    <property type="protein sequence ID" value="EFG08994.1"/>
    <property type="molecule type" value="Genomic_DNA"/>
</dbReference>
<dbReference type="InterPro" id="IPR036388">
    <property type="entry name" value="WH-like_DNA-bd_sf"/>
</dbReference>
<dbReference type="GO" id="GO:0000160">
    <property type="term" value="P:phosphorelay signal transduction system"/>
    <property type="evidence" value="ECO:0007669"/>
    <property type="project" value="InterPro"/>
</dbReference>
<dbReference type="SUPFAM" id="SSF46894">
    <property type="entry name" value="C-terminal effector domain of the bipartite response regulators"/>
    <property type="match status" value="1"/>
</dbReference>
<dbReference type="Gene3D" id="1.10.10.10">
    <property type="entry name" value="Winged helix-like DNA-binding domain superfamily/Winged helix DNA-binding domain"/>
    <property type="match status" value="1"/>
</dbReference>
<evidence type="ECO:0000259" key="8">
    <source>
        <dbReference type="PROSITE" id="PS50043"/>
    </source>
</evidence>
<dbReference type="STRING" id="1901.BB341_09135"/>
<dbReference type="PRINTS" id="PR00038">
    <property type="entry name" value="HTHLUXR"/>
</dbReference>
<feature type="domain" description="Response regulatory" evidence="9">
    <location>
        <begin position="134"/>
        <end position="247"/>
    </location>
</feature>
<dbReference type="Pfam" id="PF00196">
    <property type="entry name" value="GerE"/>
    <property type="match status" value="1"/>
</dbReference>
<protein>
    <submittedName>
        <fullName evidence="10">Putative two-component system response regulator</fullName>
    </submittedName>
</protein>
<keyword evidence="7" id="KW-1133">Transmembrane helix</keyword>
<dbReference type="InterPro" id="IPR039420">
    <property type="entry name" value="WalR-like"/>
</dbReference>
<evidence type="ECO:0000259" key="9">
    <source>
        <dbReference type="PROSITE" id="PS50110"/>
    </source>
</evidence>
<feature type="region of interest" description="Disordered" evidence="6">
    <location>
        <begin position="65"/>
        <end position="127"/>
    </location>
</feature>
<keyword evidence="11" id="KW-1185">Reference proteome</keyword>
<keyword evidence="7" id="KW-0812">Transmembrane</keyword>
<keyword evidence="4" id="KW-0804">Transcription</keyword>
<dbReference type="AlphaFoldDB" id="E2Q456"/>
<keyword evidence="1 5" id="KW-0597">Phosphoprotein</keyword>
<evidence type="ECO:0000313" key="11">
    <source>
        <dbReference type="Proteomes" id="UP000002357"/>
    </source>
</evidence>
<dbReference type="InterPro" id="IPR000792">
    <property type="entry name" value="Tscrpt_reg_LuxR_C"/>
</dbReference>
<keyword evidence="7" id="KW-0472">Membrane</keyword>
<feature type="domain" description="HTH luxR-type" evidence="8">
    <location>
        <begin position="358"/>
        <end position="423"/>
    </location>
</feature>
<feature type="region of interest" description="Disordered" evidence="6">
    <location>
        <begin position="264"/>
        <end position="310"/>
    </location>
</feature>
<gene>
    <name evidence="10" type="ORF">SCLAV_3920</name>
</gene>
<dbReference type="GO" id="GO:0006355">
    <property type="term" value="P:regulation of DNA-templated transcription"/>
    <property type="evidence" value="ECO:0007669"/>
    <property type="project" value="InterPro"/>
</dbReference>
<evidence type="ECO:0000256" key="6">
    <source>
        <dbReference type="SAM" id="MobiDB-lite"/>
    </source>
</evidence>
<keyword evidence="3" id="KW-0238">DNA-binding</keyword>
<dbReference type="CDD" id="cd06170">
    <property type="entry name" value="LuxR_C_like"/>
    <property type="match status" value="1"/>
</dbReference>
<feature type="transmembrane region" description="Helical" evidence="7">
    <location>
        <begin position="34"/>
        <end position="56"/>
    </location>
</feature>
<dbReference type="Proteomes" id="UP000002357">
    <property type="component" value="Chromosome"/>
</dbReference>
<dbReference type="SUPFAM" id="SSF52172">
    <property type="entry name" value="CheY-like"/>
    <property type="match status" value="1"/>
</dbReference>
<dbReference type="PANTHER" id="PTHR43214:SF24">
    <property type="entry name" value="TRANSCRIPTIONAL REGULATORY PROTEIN NARL-RELATED"/>
    <property type="match status" value="1"/>
</dbReference>
<evidence type="ECO:0000256" key="7">
    <source>
        <dbReference type="SAM" id="Phobius"/>
    </source>
</evidence>
<accession>E2Q456</accession>
<dbReference type="InterPro" id="IPR011006">
    <property type="entry name" value="CheY-like_superfamily"/>
</dbReference>
<feature type="compositionally biased region" description="Pro residues" evidence="6">
    <location>
        <begin position="116"/>
        <end position="127"/>
    </location>
</feature>
<evidence type="ECO:0000313" key="10">
    <source>
        <dbReference type="EMBL" id="EFG08994.1"/>
    </source>
</evidence>
<evidence type="ECO:0000256" key="2">
    <source>
        <dbReference type="ARBA" id="ARBA00023015"/>
    </source>
</evidence>
<dbReference type="SMART" id="SM00448">
    <property type="entry name" value="REC"/>
    <property type="match status" value="1"/>
</dbReference>
<dbReference type="Pfam" id="PF00072">
    <property type="entry name" value="Response_reg"/>
    <property type="match status" value="1"/>
</dbReference>
<evidence type="ECO:0000256" key="1">
    <source>
        <dbReference type="ARBA" id="ARBA00022553"/>
    </source>
</evidence>
<feature type="compositionally biased region" description="Low complexity" evidence="6">
    <location>
        <begin position="287"/>
        <end position="304"/>
    </location>
</feature>
<dbReference type="InterPro" id="IPR016032">
    <property type="entry name" value="Sig_transdc_resp-reg_C-effctor"/>
</dbReference>
<dbReference type="SMART" id="SM00421">
    <property type="entry name" value="HTH_LUXR"/>
    <property type="match status" value="1"/>
</dbReference>
<keyword evidence="2" id="KW-0805">Transcription regulation</keyword>
<reference evidence="10 11" key="1">
    <citation type="journal article" date="2010" name="Genome Biol. Evol.">
        <title>The sequence of a 1.8-mb bacterial linear plasmid reveals a rich evolutionary reservoir of secondary metabolic pathways.</title>
        <authorList>
            <person name="Medema M.H."/>
            <person name="Trefzer A."/>
            <person name="Kovalchuk A."/>
            <person name="van den Berg M."/>
            <person name="Mueller U."/>
            <person name="Heijne W."/>
            <person name="Wu L."/>
            <person name="Alam M.T."/>
            <person name="Ronning C.M."/>
            <person name="Nierman W.C."/>
            <person name="Bovenberg R.A.L."/>
            <person name="Breitling R."/>
            <person name="Takano E."/>
        </authorList>
    </citation>
    <scope>NUCLEOTIDE SEQUENCE [LARGE SCALE GENOMIC DNA]</scope>
    <source>
        <strain evidence="11">ATCC 27064 / DSM 738 / JCM 4710 / NBRC 13307 / NCIMB 12785 / NRRL 3585 / VKM Ac-602</strain>
    </source>
</reference>
<dbReference type="eggNOG" id="COG2197">
    <property type="taxonomic scope" value="Bacteria"/>
</dbReference>
<dbReference type="InterPro" id="IPR001789">
    <property type="entry name" value="Sig_transdc_resp-reg_receiver"/>
</dbReference>
<dbReference type="PROSITE" id="PS00622">
    <property type="entry name" value="HTH_LUXR_1"/>
    <property type="match status" value="1"/>
</dbReference>
<organism evidence="10 11">
    <name type="scientific">Streptomyces clavuligerus</name>
    <dbReference type="NCBI Taxonomy" id="1901"/>
    <lineage>
        <taxon>Bacteria</taxon>
        <taxon>Bacillati</taxon>
        <taxon>Actinomycetota</taxon>
        <taxon>Actinomycetes</taxon>
        <taxon>Kitasatosporales</taxon>
        <taxon>Streptomycetaceae</taxon>
        <taxon>Streptomyces</taxon>
    </lineage>
</organism>
<sequence>MAVAGPVAAVAAGGVTGPAARSTAALTFLTSLPVLTSLAVLAALAVLPAVFAVFAVPPAVSGRSRAPGVPRTLRMRGFRPAGPASSAAMRTRPRAPRPAFREEAAAVPDPVHEPSPNRPPPATPVPATAPAPLRIVVADDNPVVRAGLTALLGTRPGLAVVAEAADGRQVCAETLRHRPDVVLLDVRMPGADGISVLPYLVRLAPVLMLTYSRETETVHAALARGAAGYLVHGEFTAEQLITAVGEVAAGRPVFSASAAGVLPAVPSPRGRTRRPSAPAAPPPSVAPSPSFLSSSSSSAASSASAHRRLPSAGRIEAGSLSVLDDDADTATREYVVHPSLSQAIVGHSSAGARRETHGGTVLGELSRREAEVMELIAAGLTNQEIAAACFISQKTVKNHINRIFAKLNTGSRGEAIALWHRLARSQAGPV</sequence>
<evidence type="ECO:0000256" key="5">
    <source>
        <dbReference type="PROSITE-ProRule" id="PRU00169"/>
    </source>
</evidence>
<dbReference type="Gene3D" id="3.40.50.2300">
    <property type="match status" value="1"/>
</dbReference>
<dbReference type="GO" id="GO:0003677">
    <property type="term" value="F:DNA binding"/>
    <property type="evidence" value="ECO:0007669"/>
    <property type="project" value="UniProtKB-KW"/>
</dbReference>
<evidence type="ECO:0000256" key="3">
    <source>
        <dbReference type="ARBA" id="ARBA00023125"/>
    </source>
</evidence>